<dbReference type="Proteomes" id="UP000000763">
    <property type="component" value="Chromosome 9"/>
</dbReference>
<evidence type="ECO:0000313" key="5">
    <source>
        <dbReference type="Proteomes" id="UP000000763"/>
    </source>
</evidence>
<dbReference type="EMBL" id="AP005553">
    <property type="protein sequence ID" value="BAD22218.1"/>
    <property type="molecule type" value="Genomic_DNA"/>
</dbReference>
<feature type="region of interest" description="Disordered" evidence="1">
    <location>
        <begin position="243"/>
        <end position="264"/>
    </location>
</feature>
<sequence>MELRARRTAEVARWPAWSGGVRVAWLLSPAVRGSGTDRSRHGARASPSPGTGPVRRLELPPSLRPPPLPPRPGDLLPRGRVVVGETEVPEIVKAAQDAWAKVEDKYAVTAIGVAALVGLWTAIGAIKALLGWLRRDAFSRVAAAALIRSRRSFDGSRDDGAGSRRLSPMAAAATTTETHGRATAAAADGAAPGQTRYRRCCRRADTLPPVPSTEPTTCLGVCRREEERRKGEEADVDSLTCGVHVGPTLTQPPRRIKPGSKPPRNLKRTVLLIEGCPVSGFTIGG</sequence>
<keyword evidence="4" id="KW-0378">Hydrolase</keyword>
<reference evidence="5" key="4">
    <citation type="journal article" date="2008" name="Nucleic Acids Res.">
        <title>The rice annotation project database (RAP-DB): 2008 update.</title>
        <authorList>
            <consortium name="The rice annotation project (RAP)"/>
        </authorList>
    </citation>
    <scope>GENOME REANNOTATION</scope>
    <source>
        <strain evidence="5">cv. Nipponbare</strain>
    </source>
</reference>
<name>Q6K2A6_ORYSJ</name>
<feature type="transmembrane region" description="Helical" evidence="2">
    <location>
        <begin position="106"/>
        <end position="130"/>
    </location>
</feature>
<evidence type="ECO:0000256" key="1">
    <source>
        <dbReference type="SAM" id="MobiDB-lite"/>
    </source>
</evidence>
<feature type="region of interest" description="Disordered" evidence="1">
    <location>
        <begin position="32"/>
        <end position="77"/>
    </location>
</feature>
<keyword evidence="2" id="KW-0472">Membrane</keyword>
<reference evidence="4" key="2">
    <citation type="submission" date="2002-11" db="EMBL/GenBank/DDBJ databases">
        <title>Oryza sativa nipponbare(GA3) genomic DNA, chromosome 9, BAC clone:B1080A02.</title>
        <authorList>
            <person name="Sasaki T."/>
            <person name="Matsumoto T."/>
            <person name="Katayose Y."/>
        </authorList>
    </citation>
    <scope>NUCLEOTIDE SEQUENCE</scope>
</reference>
<reference evidence="3" key="1">
    <citation type="submission" date="2002-07" db="EMBL/GenBank/DDBJ databases">
        <title>Oryza sativa nipponbare(GA3) genomic DNA, chromosome 9, BAC clone:OJ1116_H10.</title>
        <authorList>
            <person name="Sasaki T."/>
            <person name="Matsumoto T."/>
            <person name="Hattori M."/>
            <person name="Sakaki Y."/>
            <person name="Katayose Y."/>
        </authorList>
    </citation>
    <scope>NUCLEOTIDE SEQUENCE</scope>
</reference>
<gene>
    <name evidence="4" type="ORF">B1080A02.4</name>
    <name evidence="3" type="ORF">OJ1116_H10.20</name>
</gene>
<protein>
    <submittedName>
        <fullName evidence="4">Glycosyl hydrolase family 85-like protein</fullName>
    </submittedName>
</protein>
<keyword evidence="2" id="KW-0812">Transmembrane</keyword>
<proteinExistence type="predicted"/>
<organism evidence="4 5">
    <name type="scientific">Oryza sativa subsp. japonica</name>
    <name type="common">Rice</name>
    <dbReference type="NCBI Taxonomy" id="39947"/>
    <lineage>
        <taxon>Eukaryota</taxon>
        <taxon>Viridiplantae</taxon>
        <taxon>Streptophyta</taxon>
        <taxon>Embryophyta</taxon>
        <taxon>Tracheophyta</taxon>
        <taxon>Spermatophyta</taxon>
        <taxon>Magnoliopsida</taxon>
        <taxon>Liliopsida</taxon>
        <taxon>Poales</taxon>
        <taxon>Poaceae</taxon>
        <taxon>BOP clade</taxon>
        <taxon>Oryzoideae</taxon>
        <taxon>Oryzeae</taxon>
        <taxon>Oryzinae</taxon>
        <taxon>Oryza</taxon>
        <taxon>Oryza sativa</taxon>
    </lineage>
</organism>
<feature type="compositionally biased region" description="Pro residues" evidence="1">
    <location>
        <begin position="62"/>
        <end position="72"/>
    </location>
</feature>
<dbReference type="EMBL" id="AP005905">
    <property type="protein sequence ID" value="BAD22482.1"/>
    <property type="molecule type" value="Genomic_DNA"/>
</dbReference>
<keyword evidence="2" id="KW-1133">Transmembrane helix</keyword>
<dbReference type="GO" id="GO:0016787">
    <property type="term" value="F:hydrolase activity"/>
    <property type="evidence" value="ECO:0007669"/>
    <property type="project" value="UniProtKB-KW"/>
</dbReference>
<accession>Q6K2A6</accession>
<feature type="compositionally biased region" description="Basic and acidic residues" evidence="1">
    <location>
        <begin position="152"/>
        <end position="162"/>
    </location>
</feature>
<feature type="region of interest" description="Disordered" evidence="1">
    <location>
        <begin position="152"/>
        <end position="189"/>
    </location>
</feature>
<feature type="compositionally biased region" description="Low complexity" evidence="1">
    <location>
        <begin position="163"/>
        <end position="189"/>
    </location>
</feature>
<evidence type="ECO:0000256" key="2">
    <source>
        <dbReference type="SAM" id="Phobius"/>
    </source>
</evidence>
<evidence type="ECO:0000313" key="3">
    <source>
        <dbReference type="EMBL" id="BAD22218.1"/>
    </source>
</evidence>
<reference evidence="5" key="3">
    <citation type="journal article" date="2005" name="Nature">
        <title>The map-based sequence of the rice genome.</title>
        <authorList>
            <consortium name="International rice genome sequencing project (IRGSP)"/>
            <person name="Matsumoto T."/>
            <person name="Wu J."/>
            <person name="Kanamori H."/>
            <person name="Katayose Y."/>
            <person name="Fujisawa M."/>
            <person name="Namiki N."/>
            <person name="Mizuno H."/>
            <person name="Yamamoto K."/>
            <person name="Antonio B.A."/>
            <person name="Baba T."/>
            <person name="Sakata K."/>
            <person name="Nagamura Y."/>
            <person name="Aoki H."/>
            <person name="Arikawa K."/>
            <person name="Arita K."/>
            <person name="Bito T."/>
            <person name="Chiden Y."/>
            <person name="Fujitsuka N."/>
            <person name="Fukunaka R."/>
            <person name="Hamada M."/>
            <person name="Harada C."/>
            <person name="Hayashi A."/>
            <person name="Hijishita S."/>
            <person name="Honda M."/>
            <person name="Hosokawa S."/>
            <person name="Ichikawa Y."/>
            <person name="Idonuma A."/>
            <person name="Iijima M."/>
            <person name="Ikeda M."/>
            <person name="Ikeno M."/>
            <person name="Ito K."/>
            <person name="Ito S."/>
            <person name="Ito T."/>
            <person name="Ito Y."/>
            <person name="Ito Y."/>
            <person name="Iwabuchi A."/>
            <person name="Kamiya K."/>
            <person name="Karasawa W."/>
            <person name="Kurita K."/>
            <person name="Katagiri S."/>
            <person name="Kikuta A."/>
            <person name="Kobayashi H."/>
            <person name="Kobayashi N."/>
            <person name="Machita K."/>
            <person name="Maehara T."/>
            <person name="Masukawa M."/>
            <person name="Mizubayashi T."/>
            <person name="Mukai Y."/>
            <person name="Nagasaki H."/>
            <person name="Nagata Y."/>
            <person name="Naito S."/>
            <person name="Nakashima M."/>
            <person name="Nakama Y."/>
            <person name="Nakamichi Y."/>
            <person name="Nakamura M."/>
            <person name="Meguro A."/>
            <person name="Negishi M."/>
            <person name="Ohta I."/>
            <person name="Ohta T."/>
            <person name="Okamoto M."/>
            <person name="Ono N."/>
            <person name="Saji S."/>
            <person name="Sakaguchi M."/>
            <person name="Sakai K."/>
            <person name="Shibata M."/>
            <person name="Shimokawa T."/>
            <person name="Song J."/>
            <person name="Takazaki Y."/>
            <person name="Terasawa K."/>
            <person name="Tsugane M."/>
            <person name="Tsuji K."/>
            <person name="Ueda S."/>
            <person name="Waki K."/>
            <person name="Yamagata H."/>
            <person name="Yamamoto M."/>
            <person name="Yamamoto S."/>
            <person name="Yamane H."/>
            <person name="Yoshiki S."/>
            <person name="Yoshihara R."/>
            <person name="Yukawa K."/>
            <person name="Zhong H."/>
            <person name="Yano M."/>
            <person name="Yuan Q."/>
            <person name="Ouyang S."/>
            <person name="Liu J."/>
            <person name="Jones K.M."/>
            <person name="Gansberger K."/>
            <person name="Moffat K."/>
            <person name="Hill J."/>
            <person name="Bera J."/>
            <person name="Fadrosh D."/>
            <person name="Jin S."/>
            <person name="Johri S."/>
            <person name="Kim M."/>
            <person name="Overton L."/>
            <person name="Reardon M."/>
            <person name="Tsitrin T."/>
            <person name="Vuong H."/>
            <person name="Weaver B."/>
            <person name="Ciecko A."/>
            <person name="Tallon L."/>
            <person name="Jackson J."/>
            <person name="Pai G."/>
            <person name="Aken S.V."/>
            <person name="Utterback T."/>
            <person name="Reidmuller S."/>
            <person name="Feldblyum T."/>
            <person name="Hsiao J."/>
            <person name="Zismann V."/>
            <person name="Iobst S."/>
            <person name="de Vazeille A.R."/>
            <person name="Buell C.R."/>
            <person name="Ying K."/>
            <person name="Li Y."/>
            <person name="Lu T."/>
            <person name="Huang Y."/>
            <person name="Zhao Q."/>
            <person name="Feng Q."/>
            <person name="Zhang L."/>
            <person name="Zhu J."/>
            <person name="Weng Q."/>
            <person name="Mu J."/>
            <person name="Lu Y."/>
            <person name="Fan D."/>
            <person name="Liu Y."/>
            <person name="Guan J."/>
            <person name="Zhang Y."/>
            <person name="Yu S."/>
            <person name="Liu X."/>
            <person name="Zhang Y."/>
            <person name="Hong G."/>
            <person name="Han B."/>
            <person name="Choisne N."/>
            <person name="Demange N."/>
            <person name="Orjeda G."/>
            <person name="Samain S."/>
            <person name="Cattolico L."/>
            <person name="Pelletier E."/>
            <person name="Couloux A."/>
            <person name="Segurens B."/>
            <person name="Wincker P."/>
            <person name="D'Hont A."/>
            <person name="Scarpelli C."/>
            <person name="Weissenbach J."/>
            <person name="Salanoubat M."/>
            <person name="Quetier F."/>
            <person name="Yu Y."/>
            <person name="Kim H.R."/>
            <person name="Rambo T."/>
            <person name="Currie J."/>
            <person name="Collura K."/>
            <person name="Luo M."/>
            <person name="Yang T."/>
            <person name="Ammiraju J.S.S."/>
            <person name="Engler F."/>
            <person name="Soderlund C."/>
            <person name="Wing R.A."/>
            <person name="Palmer L.E."/>
            <person name="de la Bastide M."/>
            <person name="Spiegel L."/>
            <person name="Nascimento L."/>
            <person name="Zutavern T."/>
            <person name="O'Shaughnessy A."/>
            <person name="Dike S."/>
            <person name="Dedhia N."/>
            <person name="Preston R."/>
            <person name="Balija V."/>
            <person name="McCombie W.R."/>
            <person name="Chow T."/>
            <person name="Chen H."/>
            <person name="Chung M."/>
            <person name="Chen C."/>
            <person name="Shaw J."/>
            <person name="Wu H."/>
            <person name="Hsiao K."/>
            <person name="Chao Y."/>
            <person name="Chu M."/>
            <person name="Cheng C."/>
            <person name="Hour A."/>
            <person name="Lee P."/>
            <person name="Lin S."/>
            <person name="Lin Y."/>
            <person name="Liou J."/>
            <person name="Liu S."/>
            <person name="Hsing Y."/>
            <person name="Raghuvanshi S."/>
            <person name="Mohanty A."/>
            <person name="Bharti A.K."/>
            <person name="Gaur A."/>
            <person name="Gupta V."/>
            <person name="Kumar D."/>
            <person name="Ravi V."/>
            <person name="Vij S."/>
            <person name="Kapur A."/>
            <person name="Khurana P."/>
            <person name="Khurana P."/>
            <person name="Khurana J.P."/>
            <person name="Tyagi A.K."/>
            <person name="Gaikwad K."/>
            <person name="Singh A."/>
            <person name="Dalal V."/>
            <person name="Srivastava S."/>
            <person name="Dixit A."/>
            <person name="Pal A.K."/>
            <person name="Ghazi I.A."/>
            <person name="Yadav M."/>
            <person name="Pandit A."/>
            <person name="Bhargava A."/>
            <person name="Sureshbabu K."/>
            <person name="Batra K."/>
            <person name="Sharma T.R."/>
            <person name="Mohapatra T."/>
            <person name="Singh N.K."/>
            <person name="Messing J."/>
            <person name="Nelson A.B."/>
            <person name="Fuks G."/>
            <person name="Kavchok S."/>
            <person name="Keizer G."/>
            <person name="Linton E."/>
            <person name="Llaca V."/>
            <person name="Song R."/>
            <person name="Tanyolac B."/>
            <person name="Young S."/>
            <person name="Ho-Il K."/>
            <person name="Hahn J.H."/>
            <person name="Sangsakoo G."/>
            <person name="Vanavichit A."/>
            <person name="de Mattos Luiz.A.T."/>
            <person name="Zimmer P.D."/>
            <person name="Malone G."/>
            <person name="Dellagostin O."/>
            <person name="de Oliveira A.C."/>
            <person name="Bevan M."/>
            <person name="Bancroft I."/>
            <person name="Minx P."/>
            <person name="Cordum H."/>
            <person name="Wilson R."/>
            <person name="Cheng Z."/>
            <person name="Jin W."/>
            <person name="Jiang J."/>
            <person name="Leong S.A."/>
            <person name="Iwama H."/>
            <person name="Gojobori T."/>
            <person name="Itoh T."/>
            <person name="Niimura Y."/>
            <person name="Fujii Y."/>
            <person name="Habara T."/>
            <person name="Sakai H."/>
            <person name="Sato Y."/>
            <person name="Wilson G."/>
            <person name="Kumar K."/>
            <person name="McCouch S."/>
            <person name="Juretic N."/>
            <person name="Hoen D."/>
            <person name="Wright S."/>
            <person name="Bruskiewich R."/>
            <person name="Bureau T."/>
            <person name="Miyao A."/>
            <person name="Hirochika H."/>
            <person name="Nishikawa T."/>
            <person name="Kadowaki K."/>
            <person name="Sugiura M."/>
            <person name="Burr B."/>
            <person name="Sasaki T."/>
        </authorList>
    </citation>
    <scope>NUCLEOTIDE SEQUENCE [LARGE SCALE GENOMIC DNA]</scope>
    <source>
        <strain evidence="5">cv. Nipponbare</strain>
    </source>
</reference>
<dbReference type="AlphaFoldDB" id="Q6K2A6"/>
<evidence type="ECO:0000313" key="4">
    <source>
        <dbReference type="EMBL" id="BAD22482.1"/>
    </source>
</evidence>